<dbReference type="InterPro" id="IPR011990">
    <property type="entry name" value="TPR-like_helical_dom_sf"/>
</dbReference>
<protein>
    <submittedName>
        <fullName evidence="2">Tetratricopeptide repeat protein</fullName>
    </submittedName>
</protein>
<feature type="signal peptide" evidence="1">
    <location>
        <begin position="1"/>
        <end position="32"/>
    </location>
</feature>
<evidence type="ECO:0000313" key="3">
    <source>
        <dbReference type="Proteomes" id="UP001061862"/>
    </source>
</evidence>
<keyword evidence="1" id="KW-0732">Signal</keyword>
<evidence type="ECO:0000313" key="2">
    <source>
        <dbReference type="EMBL" id="UXN68903.1"/>
    </source>
</evidence>
<dbReference type="Gene3D" id="1.25.40.10">
    <property type="entry name" value="Tetratricopeptide repeat domain"/>
    <property type="match status" value="1"/>
</dbReference>
<dbReference type="RefSeq" id="WP_262167005.1">
    <property type="nucleotide sequence ID" value="NZ_CP104965.1"/>
</dbReference>
<dbReference type="EMBL" id="CP104965">
    <property type="protein sequence ID" value="UXN68903.1"/>
    <property type="molecule type" value="Genomic_DNA"/>
</dbReference>
<evidence type="ECO:0000256" key="1">
    <source>
        <dbReference type="SAM" id="SignalP"/>
    </source>
</evidence>
<gene>
    <name evidence="2" type="ORF">N8A98_16865</name>
</gene>
<organism evidence="2 3">
    <name type="scientific">Devosia neptuniae</name>
    <dbReference type="NCBI Taxonomy" id="191302"/>
    <lineage>
        <taxon>Bacteria</taxon>
        <taxon>Pseudomonadati</taxon>
        <taxon>Pseudomonadota</taxon>
        <taxon>Alphaproteobacteria</taxon>
        <taxon>Hyphomicrobiales</taxon>
        <taxon>Devosiaceae</taxon>
        <taxon>Devosia</taxon>
    </lineage>
</organism>
<dbReference type="Proteomes" id="UP001061862">
    <property type="component" value="Chromosome"/>
</dbReference>
<keyword evidence="3" id="KW-1185">Reference proteome</keyword>
<feature type="chain" id="PRO_5046880018" evidence="1">
    <location>
        <begin position="33"/>
        <end position="1115"/>
    </location>
</feature>
<reference evidence="2 3" key="1">
    <citation type="submission" date="2022-09" db="EMBL/GenBank/DDBJ databases">
        <title>Interaction between co-microsymbionts with complementary sets of symbiotic genes in legume-rhizobium systems.</title>
        <authorList>
            <person name="Safronova V."/>
            <person name="Sazanova A."/>
            <person name="Afonin A."/>
            <person name="Chirak E."/>
        </authorList>
    </citation>
    <scope>NUCLEOTIDE SEQUENCE [LARGE SCALE GENOMIC DNA]</scope>
    <source>
        <strain evidence="2 3">A18/4-1</strain>
    </source>
</reference>
<name>A0ABY6CAP8_9HYPH</name>
<proteinExistence type="predicted"/>
<accession>A0ABY6CAP8</accession>
<dbReference type="SUPFAM" id="SSF48452">
    <property type="entry name" value="TPR-like"/>
    <property type="match status" value="1"/>
</dbReference>
<sequence>MKTAILATWQKARRALAICAAVTLCAVAPAFAQEQGQLYVTQEDGYGRLILSFPGLDRLPSYKMRIENGVLSIEFGEQVSMILPDVGTTMSDYLSVARVDPDGRGLRMGLRKAFNFNRIEAGEKLFIDLLPTTWQGMPPALPQEVVDELAERARLAAIRAERERKAADAEALKPEANVRIGRNPTFLRLQFDWTVPTTAEYVQDGQTGHIAFEWPVGVDMRGLLADLPAEIVGVDSAVTPDGANVTLQLAEGVTPRFYQNSSRQFVLDIDIAGQALPSFQAAELAEAVKIPASAGPAGEVGGAPRIGALQAETPGATVKPFVNVVGSTIRVVFPFEQDTPAAVFRRGDTVWMIFDTTAGIAPPAQSDELDALADEFSVVAAGDTQVVRVNLNQDRLASLGSEGMAWVLSLGDTVLTPTEPIQLSRRRDVEGSFEITANIARPAKVHDFRDPDVGDMLKVVTAYPPARGITRALDYVDFSALRSVHGLVIKPETEGLAMAIDSDLAVISAPGGLTVSALDGPRSIGGAAAGEGARGSFVDLARLEQPDPKAFATQRDALLATAAEADGAQRDVARLDLAQYYLANQLSYEAIGVLRVLESQLQSMALTRKLRMSLAIADTVAHRPKEALAILNTSAMAQEVDGLFWRTIARADAYDFKGAKLDALEAASVAGSYPAWARNRFYFAAMRAAVETGDSAVAERFLGQVDFASLDAEDSSLYHLMSGRVDEANGRVDEAIDTYGQVIAADIRPTRAEAVYRTLYLLDQAGRLDLAKASQTLAAEALLWRGNPLEADMQKLLAEFYFREGDYRLGFEVVKQAVGTYPDGTSTNAMRDEAQAEFGALFLDGKADTLGPVEALSLYYDFRHLTPPGRRGDEMIRNLARRLVRVDLLPQAAELLEYQLDNRLRGVAKTQVATDLAVIYVADRKPQDALRVLNATQLPGLPESLVRQRRLLEARAMIDLGRDVLALDMVRDMDGRDVSLLRVDAHWKSKRYVEASEMLEALYSAPNQTDPLGQPERMSVIKAAVGYVMANDTLGLSRLRSKFADRMVTSPEWPMFDYVTGPIQVDSLEFKKVASQVSGTDGLNAFLAAYRQTYGGEDALAPLSASQPDAGLAAL</sequence>